<protein>
    <submittedName>
        <fullName evidence="1">Uncharacterized protein</fullName>
    </submittedName>
</protein>
<dbReference type="EMBL" id="LXQA010718115">
    <property type="protein sequence ID" value="MCI67499.1"/>
    <property type="molecule type" value="Genomic_DNA"/>
</dbReference>
<accession>A0A392U285</accession>
<evidence type="ECO:0000313" key="2">
    <source>
        <dbReference type="Proteomes" id="UP000265520"/>
    </source>
</evidence>
<proteinExistence type="predicted"/>
<feature type="non-terminal residue" evidence="1">
    <location>
        <position position="13"/>
    </location>
</feature>
<evidence type="ECO:0000313" key="1">
    <source>
        <dbReference type="EMBL" id="MCI67499.1"/>
    </source>
</evidence>
<reference evidence="1 2" key="1">
    <citation type="journal article" date="2018" name="Front. Plant Sci.">
        <title>Red Clover (Trifolium pratense) and Zigzag Clover (T. medium) - A Picture of Genomic Similarities and Differences.</title>
        <authorList>
            <person name="Dluhosova J."/>
            <person name="Istvanek J."/>
            <person name="Nedelnik J."/>
            <person name="Repkova J."/>
        </authorList>
    </citation>
    <scope>NUCLEOTIDE SEQUENCE [LARGE SCALE GENOMIC DNA]</scope>
    <source>
        <strain evidence="2">cv. 10/8</strain>
        <tissue evidence="1">Leaf</tissue>
    </source>
</reference>
<comment type="caution">
    <text evidence="1">The sequence shown here is derived from an EMBL/GenBank/DDBJ whole genome shotgun (WGS) entry which is preliminary data.</text>
</comment>
<sequence length="13" mass="1284">MSAVAGTFGYIAP</sequence>
<organism evidence="1 2">
    <name type="scientific">Trifolium medium</name>
    <dbReference type="NCBI Taxonomy" id="97028"/>
    <lineage>
        <taxon>Eukaryota</taxon>
        <taxon>Viridiplantae</taxon>
        <taxon>Streptophyta</taxon>
        <taxon>Embryophyta</taxon>
        <taxon>Tracheophyta</taxon>
        <taxon>Spermatophyta</taxon>
        <taxon>Magnoliopsida</taxon>
        <taxon>eudicotyledons</taxon>
        <taxon>Gunneridae</taxon>
        <taxon>Pentapetalae</taxon>
        <taxon>rosids</taxon>
        <taxon>fabids</taxon>
        <taxon>Fabales</taxon>
        <taxon>Fabaceae</taxon>
        <taxon>Papilionoideae</taxon>
        <taxon>50 kb inversion clade</taxon>
        <taxon>NPAAA clade</taxon>
        <taxon>Hologalegina</taxon>
        <taxon>IRL clade</taxon>
        <taxon>Trifolieae</taxon>
        <taxon>Trifolium</taxon>
    </lineage>
</organism>
<keyword evidence="2" id="KW-1185">Reference proteome</keyword>
<name>A0A392U285_9FABA</name>
<dbReference type="Proteomes" id="UP000265520">
    <property type="component" value="Unassembled WGS sequence"/>
</dbReference>